<dbReference type="Proteomes" id="UP000648182">
    <property type="component" value="Unassembled WGS sequence"/>
</dbReference>
<accession>A0ABR8VJ75</accession>
<evidence type="ECO:0000256" key="3">
    <source>
        <dbReference type="ARBA" id="ARBA00022840"/>
    </source>
</evidence>
<gene>
    <name evidence="5" type="ORF">H9631_06935</name>
</gene>
<reference evidence="5 6" key="1">
    <citation type="submission" date="2020-08" db="EMBL/GenBank/DDBJ databases">
        <title>A Genomic Blueprint of the Chicken Gut Microbiome.</title>
        <authorList>
            <person name="Gilroy R."/>
            <person name="Ravi A."/>
            <person name="Getino M."/>
            <person name="Pursley I."/>
            <person name="Horton D.L."/>
            <person name="Alikhan N.-F."/>
            <person name="Baker D."/>
            <person name="Gharbi K."/>
            <person name="Hall N."/>
            <person name="Watson M."/>
            <person name="Adriaenssens E.M."/>
            <person name="Foster-Nyarko E."/>
            <person name="Jarju S."/>
            <person name="Secka A."/>
            <person name="Antonio M."/>
            <person name="Oren A."/>
            <person name="Chaudhuri R."/>
            <person name="La Ragione R.M."/>
            <person name="Hildebrand F."/>
            <person name="Pallen M.J."/>
        </authorList>
    </citation>
    <scope>NUCLEOTIDE SEQUENCE [LARGE SCALE GENOMIC DNA]</scope>
    <source>
        <strain evidence="5 6">Sa1BUA2</strain>
    </source>
</reference>
<evidence type="ECO:0000256" key="1">
    <source>
        <dbReference type="ARBA" id="ARBA00022598"/>
    </source>
</evidence>
<dbReference type="Pfam" id="PF02785">
    <property type="entry name" value="Biotin_carb_C"/>
    <property type="match status" value="1"/>
</dbReference>
<dbReference type="SMART" id="SM00878">
    <property type="entry name" value="Biotin_carb_C"/>
    <property type="match status" value="1"/>
</dbReference>
<dbReference type="EMBL" id="JACSPV010000008">
    <property type="protein sequence ID" value="MBD8004813.1"/>
    <property type="molecule type" value="Genomic_DNA"/>
</dbReference>
<name>A0ABR8VJ75_9BACI</name>
<dbReference type="InterPro" id="IPR011764">
    <property type="entry name" value="Biotin_carboxylation_dom"/>
</dbReference>
<evidence type="ECO:0000313" key="5">
    <source>
        <dbReference type="EMBL" id="MBD8004813.1"/>
    </source>
</evidence>
<dbReference type="PROSITE" id="PS50979">
    <property type="entry name" value="BC"/>
    <property type="match status" value="1"/>
</dbReference>
<protein>
    <recommendedName>
        <fullName evidence="4">Biotin carboxylation domain-containing protein</fullName>
    </recommendedName>
</protein>
<dbReference type="PANTHER" id="PTHR45007:SF1">
    <property type="entry name" value="CARBOXYLASE, PUTATIVE (AFU_ORTHOLOGUE AFUA_5G07570)-RELATED"/>
    <property type="match status" value="1"/>
</dbReference>
<keyword evidence="1" id="KW-0436">Ligase</keyword>
<evidence type="ECO:0000256" key="2">
    <source>
        <dbReference type="ARBA" id="ARBA00022741"/>
    </source>
</evidence>
<dbReference type="SUPFAM" id="SSF51246">
    <property type="entry name" value="Rudiment single hybrid motif"/>
    <property type="match status" value="1"/>
</dbReference>
<keyword evidence="2" id="KW-0547">Nucleotide-binding</keyword>
<keyword evidence="6" id="KW-1185">Reference proteome</keyword>
<proteinExistence type="predicted"/>
<keyword evidence="3" id="KW-0067">ATP-binding</keyword>
<organism evidence="5 6">
    <name type="scientific">Bacillus norwichensis</name>
    <dbReference type="NCBI Taxonomy" id="2762217"/>
    <lineage>
        <taxon>Bacteria</taxon>
        <taxon>Bacillati</taxon>
        <taxon>Bacillota</taxon>
        <taxon>Bacilli</taxon>
        <taxon>Bacillales</taxon>
        <taxon>Bacillaceae</taxon>
        <taxon>Bacillus</taxon>
    </lineage>
</organism>
<dbReference type="InterPro" id="IPR005482">
    <property type="entry name" value="Biotin_COase_C"/>
</dbReference>
<dbReference type="InterPro" id="IPR011054">
    <property type="entry name" value="Rudment_hybrid_motif"/>
</dbReference>
<sequence length="57" mass="6440">MISKLIVKGSSHEEAISRLKQALVIEGIKTNLSMLQKIMSHEQFKEGNTTTKFVNNH</sequence>
<comment type="caution">
    <text evidence="5">The sequence shown here is derived from an EMBL/GenBank/DDBJ whole genome shotgun (WGS) entry which is preliminary data.</text>
</comment>
<evidence type="ECO:0000313" key="6">
    <source>
        <dbReference type="Proteomes" id="UP000648182"/>
    </source>
</evidence>
<feature type="domain" description="Biotin carboxylation" evidence="4">
    <location>
        <begin position="1"/>
        <end position="57"/>
    </location>
</feature>
<evidence type="ECO:0000259" key="4">
    <source>
        <dbReference type="PROSITE" id="PS50979"/>
    </source>
</evidence>
<dbReference type="Gene3D" id="3.30.470.20">
    <property type="entry name" value="ATP-grasp fold, B domain"/>
    <property type="match status" value="1"/>
</dbReference>
<dbReference type="PANTHER" id="PTHR45007">
    <property type="entry name" value="CARBOXYLASE, PUTATIVE (AFU_ORTHOLOGUE AFUA_5G07570)-RELATED"/>
    <property type="match status" value="1"/>
</dbReference>